<organism evidence="1 2">
    <name type="scientific">Segatella baroniae B14</name>
    <dbReference type="NCBI Taxonomy" id="752555"/>
    <lineage>
        <taxon>Bacteria</taxon>
        <taxon>Pseudomonadati</taxon>
        <taxon>Bacteroidota</taxon>
        <taxon>Bacteroidia</taxon>
        <taxon>Bacteroidales</taxon>
        <taxon>Prevotellaceae</taxon>
        <taxon>Segatella</taxon>
    </lineage>
</organism>
<dbReference type="AlphaFoldDB" id="D8DYD2"/>
<sequence length="136" mass="15968">MDRLFHQRFTIAAKSGITVFVLLAFWFFWQKQALVGLFLMIIVVGMIERVLHTTYTFKRVKPIDRDEETEFLIVDKGRFSRNVNIPVPEIKKVCILPTAFRLSHFILIEYGEGNMASFQPEDDQAFLAELQKRKKK</sequence>
<dbReference type="GeneID" id="72480557"/>
<name>D8DYD2_9BACT</name>
<keyword evidence="2" id="KW-1185">Reference proteome</keyword>
<evidence type="ECO:0000313" key="2">
    <source>
        <dbReference type="Proteomes" id="UP000004524"/>
    </source>
</evidence>
<comment type="caution">
    <text evidence="1">The sequence shown here is derived from an EMBL/GenBank/DDBJ whole genome shotgun (WGS) entry which is preliminary data.</text>
</comment>
<dbReference type="OrthoDB" id="1081386at2"/>
<dbReference type="EMBL" id="ADWO01000072">
    <property type="protein sequence ID" value="EFI71557.1"/>
    <property type="molecule type" value="Genomic_DNA"/>
</dbReference>
<dbReference type="Proteomes" id="UP000004524">
    <property type="component" value="Unassembled WGS sequence"/>
</dbReference>
<proteinExistence type="predicted"/>
<dbReference type="RefSeq" id="WP_006283027.1">
    <property type="nucleotide sequence ID" value="NZ_ADWO01000072.1"/>
</dbReference>
<accession>D8DYD2</accession>
<evidence type="ECO:0000313" key="1">
    <source>
        <dbReference type="EMBL" id="EFI71557.1"/>
    </source>
</evidence>
<dbReference type="STRING" id="77095.SAMN05216455_101634"/>
<gene>
    <name evidence="1" type="ORF">PBR_1753</name>
</gene>
<reference evidence="1 2" key="1">
    <citation type="journal article" date="2010" name="Microb. Ecol.">
        <title>Comparative genome analysis of Prevotella ruminicola and Prevotella bryantii: insights into their environmental niche.</title>
        <authorList>
            <consortium name="North American Consortium for Rumen Bacteria"/>
            <person name="Purushe J."/>
            <person name="Fouts D.E."/>
            <person name="Morrison M."/>
            <person name="White B.A."/>
            <person name="Mackie R.I."/>
            <person name="Coutinho P.M."/>
            <person name="Henrissat B."/>
            <person name="Nelson K.E."/>
        </authorList>
    </citation>
    <scope>NUCLEOTIDE SEQUENCE [LARGE SCALE GENOMIC DNA]</scope>
    <source>
        <strain evidence="1 2">B14</strain>
    </source>
</reference>
<protein>
    <submittedName>
        <fullName evidence="1">Uncharacterized protein</fullName>
    </submittedName>
</protein>